<name>A0A518C9N5_9BACT</name>
<accession>A0A518C9N5</accession>
<evidence type="ECO:0000313" key="1">
    <source>
        <dbReference type="EMBL" id="QDU75947.1"/>
    </source>
</evidence>
<dbReference type="OrthoDB" id="289094at2"/>
<organism evidence="1 2">
    <name type="scientific">Bremerella volcania</name>
    <dbReference type="NCBI Taxonomy" id="2527984"/>
    <lineage>
        <taxon>Bacteria</taxon>
        <taxon>Pseudomonadati</taxon>
        <taxon>Planctomycetota</taxon>
        <taxon>Planctomycetia</taxon>
        <taxon>Pirellulales</taxon>
        <taxon>Pirellulaceae</taxon>
        <taxon>Bremerella</taxon>
    </lineage>
</organism>
<protein>
    <recommendedName>
        <fullName evidence="3">Carboxypeptidase regulatory-like domain-containing protein</fullName>
    </recommendedName>
</protein>
<dbReference type="KEGG" id="bvo:Pan97_29910"/>
<proteinExistence type="predicted"/>
<dbReference type="PROSITE" id="PS51257">
    <property type="entry name" value="PROKAR_LIPOPROTEIN"/>
    <property type="match status" value="1"/>
</dbReference>
<reference evidence="2" key="1">
    <citation type="submission" date="2019-02" db="EMBL/GenBank/DDBJ databases">
        <title>Deep-cultivation of Planctomycetes and their phenomic and genomic characterization uncovers novel biology.</title>
        <authorList>
            <person name="Wiegand S."/>
            <person name="Jogler M."/>
            <person name="Boedeker C."/>
            <person name="Pinto D."/>
            <person name="Vollmers J."/>
            <person name="Rivas-Marin E."/>
            <person name="Kohn T."/>
            <person name="Peeters S.H."/>
            <person name="Heuer A."/>
            <person name="Rast P."/>
            <person name="Oberbeckmann S."/>
            <person name="Bunk B."/>
            <person name="Jeske O."/>
            <person name="Meyerdierks A."/>
            <person name="Storesund J.E."/>
            <person name="Kallscheuer N."/>
            <person name="Luecker S."/>
            <person name="Lage O.M."/>
            <person name="Pohl T."/>
            <person name="Merkel B.J."/>
            <person name="Hornburger P."/>
            <person name="Mueller R.-W."/>
            <person name="Bruemmer F."/>
            <person name="Labrenz M."/>
            <person name="Spormann A.M."/>
            <person name="Op den Camp H."/>
            <person name="Overmann J."/>
            <person name="Amann R."/>
            <person name="Jetten M.S.M."/>
            <person name="Mascher T."/>
            <person name="Medema M.H."/>
            <person name="Devos D.P."/>
            <person name="Kaster A.-K."/>
            <person name="Ovreas L."/>
            <person name="Rohde M."/>
            <person name="Galperin M.Y."/>
            <person name="Jogler C."/>
        </authorList>
    </citation>
    <scope>NUCLEOTIDE SEQUENCE [LARGE SCALE GENOMIC DNA]</scope>
    <source>
        <strain evidence="2">Pan97</strain>
    </source>
</reference>
<sequence>MNNRFPIVLLFSLAVFCGCHDSSGIQRFDVRGTVTYDGKPVPAGTIMLTPSPGNTGPGGYAEIRDGKFDTAEGGRGPTGGPHHVVIQGYDGKASPANELPMGNALFDPYETDVNLPTADSQNAFDIPASAIRKPTASGSRGKV</sequence>
<dbReference type="RefSeq" id="WP_144973689.1">
    <property type="nucleotide sequence ID" value="NZ_CP036289.1"/>
</dbReference>
<dbReference type="Proteomes" id="UP000318626">
    <property type="component" value="Chromosome"/>
</dbReference>
<dbReference type="EMBL" id="CP036289">
    <property type="protein sequence ID" value="QDU75947.1"/>
    <property type="molecule type" value="Genomic_DNA"/>
</dbReference>
<keyword evidence="2" id="KW-1185">Reference proteome</keyword>
<evidence type="ECO:0000313" key="2">
    <source>
        <dbReference type="Proteomes" id="UP000318626"/>
    </source>
</evidence>
<dbReference type="AlphaFoldDB" id="A0A518C9N5"/>
<evidence type="ECO:0008006" key="3">
    <source>
        <dbReference type="Google" id="ProtNLM"/>
    </source>
</evidence>
<gene>
    <name evidence="1" type="ORF">Pan97_29910</name>
</gene>